<evidence type="ECO:0000313" key="2">
    <source>
        <dbReference type="EMBL" id="GJN89996.1"/>
    </source>
</evidence>
<comment type="caution">
    <text evidence="2">The sequence shown here is derived from an EMBL/GenBank/DDBJ whole genome shotgun (WGS) entry which is preliminary data.</text>
</comment>
<dbReference type="Proteomes" id="UP001342314">
    <property type="component" value="Unassembled WGS sequence"/>
</dbReference>
<organism evidence="2 3">
    <name type="scientific">Rhodotorula paludigena</name>
    <dbReference type="NCBI Taxonomy" id="86838"/>
    <lineage>
        <taxon>Eukaryota</taxon>
        <taxon>Fungi</taxon>
        <taxon>Dikarya</taxon>
        <taxon>Basidiomycota</taxon>
        <taxon>Pucciniomycotina</taxon>
        <taxon>Microbotryomycetes</taxon>
        <taxon>Sporidiobolales</taxon>
        <taxon>Sporidiobolaceae</taxon>
        <taxon>Rhodotorula</taxon>
    </lineage>
</organism>
<reference evidence="2 3" key="1">
    <citation type="submission" date="2021-12" db="EMBL/GenBank/DDBJ databases">
        <title>High titer production of polyol ester of fatty acids by Rhodotorula paludigena BS15 towards product separation-free biomass refinery.</title>
        <authorList>
            <person name="Mano J."/>
            <person name="Ono H."/>
            <person name="Tanaka T."/>
            <person name="Naito K."/>
            <person name="Sushida H."/>
            <person name="Ike M."/>
            <person name="Tokuyasu K."/>
            <person name="Kitaoka M."/>
        </authorList>
    </citation>
    <scope>NUCLEOTIDE SEQUENCE [LARGE SCALE GENOMIC DNA]</scope>
    <source>
        <strain evidence="2 3">BS15</strain>
    </source>
</reference>
<proteinExistence type="predicted"/>
<sequence>MPSKEQLDLALARYPAALALRAAASKSSTDIVALDRWYRGELRTAVHDRIERDDEPEQRLTLDELKRVMDWKLARGKFRPRLQAMIASNPPSTLASALSRHSSATSPRARLEALCTLKAVGPATASALLALFKPAQEPFMSDEAMEFVNSRSAGAGGGAGGKKEYTVKAWEAYRADMLQRKDDERWESVEELEMALWSWGVLCKYGGEEEKEGLLGDVKKGAQEDAPRRSKKRSSKTVAALEDTPSLPTATKKRKSR</sequence>
<dbReference type="PANTHER" id="PTHR21521">
    <property type="entry name" value="AMUN, ISOFORM A"/>
    <property type="match status" value="1"/>
</dbReference>
<dbReference type="EMBL" id="BQKY01000006">
    <property type="protein sequence ID" value="GJN89996.1"/>
    <property type="molecule type" value="Genomic_DNA"/>
</dbReference>
<protein>
    <recommendedName>
        <fullName evidence="4">HhH-GPD domain-containing protein</fullName>
    </recommendedName>
</protein>
<evidence type="ECO:0000256" key="1">
    <source>
        <dbReference type="SAM" id="MobiDB-lite"/>
    </source>
</evidence>
<gene>
    <name evidence="2" type="ORF">Rhopal_002985-T1</name>
</gene>
<feature type="compositionally biased region" description="Basic and acidic residues" evidence="1">
    <location>
        <begin position="213"/>
        <end position="228"/>
    </location>
</feature>
<name>A0AAV5GKH0_9BASI</name>
<dbReference type="PANTHER" id="PTHR21521:SF0">
    <property type="entry name" value="AMUN, ISOFORM A"/>
    <property type="match status" value="1"/>
</dbReference>
<accession>A0AAV5GKH0</accession>
<feature type="region of interest" description="Disordered" evidence="1">
    <location>
        <begin position="213"/>
        <end position="257"/>
    </location>
</feature>
<evidence type="ECO:0000313" key="3">
    <source>
        <dbReference type="Proteomes" id="UP001342314"/>
    </source>
</evidence>
<evidence type="ECO:0008006" key="4">
    <source>
        <dbReference type="Google" id="ProtNLM"/>
    </source>
</evidence>
<dbReference type="AlphaFoldDB" id="A0AAV5GKH0"/>
<keyword evidence="3" id="KW-1185">Reference proteome</keyword>